<evidence type="ECO:0000313" key="2">
    <source>
        <dbReference type="Proteomes" id="UP001055811"/>
    </source>
</evidence>
<proteinExistence type="predicted"/>
<sequence length="68" mass="7781">MVLAPPLPLDITYTVYDQCEMKCVAYLSNGIPHHHQKNLHLTTINACWFSCNSSSSLEHFFSILSKKR</sequence>
<comment type="caution">
    <text evidence="1">The sequence shown here is derived from an EMBL/GenBank/DDBJ whole genome shotgun (WGS) entry which is preliminary data.</text>
</comment>
<gene>
    <name evidence="1" type="ORF">L2E82_30437</name>
</gene>
<reference evidence="1 2" key="2">
    <citation type="journal article" date="2022" name="Mol. Ecol. Resour.">
        <title>The genomes of chicory, endive, great burdock and yacon provide insights into Asteraceae paleo-polyploidization history and plant inulin production.</title>
        <authorList>
            <person name="Fan W."/>
            <person name="Wang S."/>
            <person name="Wang H."/>
            <person name="Wang A."/>
            <person name="Jiang F."/>
            <person name="Liu H."/>
            <person name="Zhao H."/>
            <person name="Xu D."/>
            <person name="Zhang Y."/>
        </authorList>
    </citation>
    <scope>NUCLEOTIDE SEQUENCE [LARGE SCALE GENOMIC DNA]</scope>
    <source>
        <strain evidence="2">cv. Punajuju</strain>
        <tissue evidence="1">Leaves</tissue>
    </source>
</reference>
<reference evidence="2" key="1">
    <citation type="journal article" date="2022" name="Mol. Ecol. Resour.">
        <title>The genomes of chicory, endive, great burdock and yacon provide insights into Asteraceae palaeo-polyploidization history and plant inulin production.</title>
        <authorList>
            <person name="Fan W."/>
            <person name="Wang S."/>
            <person name="Wang H."/>
            <person name="Wang A."/>
            <person name="Jiang F."/>
            <person name="Liu H."/>
            <person name="Zhao H."/>
            <person name="Xu D."/>
            <person name="Zhang Y."/>
        </authorList>
    </citation>
    <scope>NUCLEOTIDE SEQUENCE [LARGE SCALE GENOMIC DNA]</scope>
    <source>
        <strain evidence="2">cv. Punajuju</strain>
    </source>
</reference>
<organism evidence="1 2">
    <name type="scientific">Cichorium intybus</name>
    <name type="common">Chicory</name>
    <dbReference type="NCBI Taxonomy" id="13427"/>
    <lineage>
        <taxon>Eukaryota</taxon>
        <taxon>Viridiplantae</taxon>
        <taxon>Streptophyta</taxon>
        <taxon>Embryophyta</taxon>
        <taxon>Tracheophyta</taxon>
        <taxon>Spermatophyta</taxon>
        <taxon>Magnoliopsida</taxon>
        <taxon>eudicotyledons</taxon>
        <taxon>Gunneridae</taxon>
        <taxon>Pentapetalae</taxon>
        <taxon>asterids</taxon>
        <taxon>campanulids</taxon>
        <taxon>Asterales</taxon>
        <taxon>Asteraceae</taxon>
        <taxon>Cichorioideae</taxon>
        <taxon>Cichorieae</taxon>
        <taxon>Cichoriinae</taxon>
        <taxon>Cichorium</taxon>
    </lineage>
</organism>
<protein>
    <submittedName>
        <fullName evidence="1">Uncharacterized protein</fullName>
    </submittedName>
</protein>
<name>A0ACB9D0K0_CICIN</name>
<accession>A0ACB9D0K0</accession>
<dbReference type="EMBL" id="CM042013">
    <property type="protein sequence ID" value="KAI3740020.1"/>
    <property type="molecule type" value="Genomic_DNA"/>
</dbReference>
<keyword evidence="2" id="KW-1185">Reference proteome</keyword>
<dbReference type="Proteomes" id="UP001055811">
    <property type="component" value="Linkage Group LG05"/>
</dbReference>
<evidence type="ECO:0000313" key="1">
    <source>
        <dbReference type="EMBL" id="KAI3740020.1"/>
    </source>
</evidence>